<feature type="compositionally biased region" description="Basic and acidic residues" evidence="6">
    <location>
        <begin position="78"/>
        <end position="92"/>
    </location>
</feature>
<reference evidence="7 8" key="1">
    <citation type="journal article" date="2020" name="Microbiol. Resour. Announc.">
        <title>Draft Genome Sequence of a Cladosporium Species Isolated from the Mesophotic Ascidian Didemnum maculosum.</title>
        <authorList>
            <person name="Gioti A."/>
            <person name="Siaperas R."/>
            <person name="Nikolaivits E."/>
            <person name="Le Goff G."/>
            <person name="Ouazzani J."/>
            <person name="Kotoulas G."/>
            <person name="Topakas E."/>
        </authorList>
    </citation>
    <scope>NUCLEOTIDE SEQUENCE [LARGE SCALE GENOMIC DNA]</scope>
    <source>
        <strain evidence="7 8">TM138-S3</strain>
    </source>
</reference>
<dbReference type="GO" id="GO:0005634">
    <property type="term" value="C:nucleus"/>
    <property type="evidence" value="ECO:0007669"/>
    <property type="project" value="UniProtKB-SubCell"/>
</dbReference>
<dbReference type="InterPro" id="IPR007023">
    <property type="entry name" value="Ribosom_reg"/>
</dbReference>
<dbReference type="GO" id="GO:0042254">
    <property type="term" value="P:ribosome biogenesis"/>
    <property type="evidence" value="ECO:0007669"/>
    <property type="project" value="UniProtKB-KW"/>
</dbReference>
<dbReference type="AlphaFoldDB" id="A0AB34KTR0"/>
<dbReference type="Pfam" id="PF04939">
    <property type="entry name" value="RRS1"/>
    <property type="match status" value="1"/>
</dbReference>
<dbReference type="RefSeq" id="XP_069231360.1">
    <property type="nucleotide sequence ID" value="XM_069371697.1"/>
</dbReference>
<protein>
    <recommendedName>
        <fullName evidence="5">Ribosome biogenesis regulatory protein</fullName>
    </recommendedName>
</protein>
<evidence type="ECO:0000256" key="6">
    <source>
        <dbReference type="SAM" id="MobiDB-lite"/>
    </source>
</evidence>
<sequence length="181" mass="20421">MAHLEPKPQPFTFDLGSLLCNDPNPLPSLAEDKEATLKAVARDTAQGLINQLLTTCAITKSADDQSLQLTLPEPSTHLPREKPVPKEKEKTKWQKFAEKKGIKPKRRDGKLEFDDAAQDWKPKYGYKGKKAEGAVPDDWLTIVDDKEERKAKQIGSRKNTGSDVDRRNKKIAQRKSMMGKR</sequence>
<dbReference type="EMBL" id="JAAQHG020000007">
    <property type="protein sequence ID" value="KAL1588255.1"/>
    <property type="molecule type" value="Genomic_DNA"/>
</dbReference>
<evidence type="ECO:0000313" key="8">
    <source>
        <dbReference type="Proteomes" id="UP000803884"/>
    </source>
</evidence>
<comment type="similarity">
    <text evidence="2 5">Belongs to the RRS1 family.</text>
</comment>
<keyword evidence="8" id="KW-1185">Reference proteome</keyword>
<evidence type="ECO:0000256" key="4">
    <source>
        <dbReference type="ARBA" id="ARBA00023242"/>
    </source>
</evidence>
<keyword evidence="3 5" id="KW-0690">Ribosome biogenesis</keyword>
<feature type="region of interest" description="Disordered" evidence="6">
    <location>
        <begin position="146"/>
        <end position="181"/>
    </location>
</feature>
<evidence type="ECO:0000313" key="7">
    <source>
        <dbReference type="EMBL" id="KAL1588255.1"/>
    </source>
</evidence>
<proteinExistence type="inferred from homology"/>
<dbReference type="Proteomes" id="UP000803884">
    <property type="component" value="Unassembled WGS sequence"/>
</dbReference>
<feature type="compositionally biased region" description="Basic residues" evidence="6">
    <location>
        <begin position="167"/>
        <end position="181"/>
    </location>
</feature>
<comment type="function">
    <text evidence="5">Involved in ribosomal large subunit assembly.</text>
</comment>
<evidence type="ECO:0000256" key="3">
    <source>
        <dbReference type="ARBA" id="ARBA00022517"/>
    </source>
</evidence>
<keyword evidence="4 5" id="KW-0539">Nucleus</keyword>
<accession>A0AB34KTR0</accession>
<gene>
    <name evidence="7" type="ORF">WHR41_03091</name>
</gene>
<evidence type="ECO:0000256" key="5">
    <source>
        <dbReference type="RuleBase" id="RU364132"/>
    </source>
</evidence>
<dbReference type="GeneID" id="96004535"/>
<comment type="caution">
    <text evidence="7">The sequence shown here is derived from an EMBL/GenBank/DDBJ whole genome shotgun (WGS) entry which is preliminary data.</text>
</comment>
<organism evidence="7 8">
    <name type="scientific">Cladosporium halotolerans</name>
    <dbReference type="NCBI Taxonomy" id="1052096"/>
    <lineage>
        <taxon>Eukaryota</taxon>
        <taxon>Fungi</taxon>
        <taxon>Dikarya</taxon>
        <taxon>Ascomycota</taxon>
        <taxon>Pezizomycotina</taxon>
        <taxon>Dothideomycetes</taxon>
        <taxon>Dothideomycetidae</taxon>
        <taxon>Cladosporiales</taxon>
        <taxon>Cladosporiaceae</taxon>
        <taxon>Cladosporium</taxon>
    </lineage>
</organism>
<evidence type="ECO:0000256" key="1">
    <source>
        <dbReference type="ARBA" id="ARBA00004123"/>
    </source>
</evidence>
<comment type="subcellular location">
    <subcellularLocation>
        <location evidence="1 5">Nucleus</location>
    </subcellularLocation>
</comment>
<name>A0AB34KTR0_9PEZI</name>
<feature type="region of interest" description="Disordered" evidence="6">
    <location>
        <begin position="63"/>
        <end position="92"/>
    </location>
</feature>
<evidence type="ECO:0000256" key="2">
    <source>
        <dbReference type="ARBA" id="ARBA00010077"/>
    </source>
</evidence>